<dbReference type="AlphaFoldDB" id="A0A066VIA0"/>
<dbReference type="InterPro" id="IPR003960">
    <property type="entry name" value="ATPase_AAA_CS"/>
</dbReference>
<dbReference type="FunFam" id="3.40.50.300:FF:001985">
    <property type="entry name" value="Chromosome 9, whole genome shotgun sequence"/>
    <property type="match status" value="1"/>
</dbReference>
<dbReference type="OMA" id="HITSWAN"/>
<dbReference type="InterPro" id="IPR041569">
    <property type="entry name" value="AAA_lid_3"/>
</dbReference>
<dbReference type="GO" id="GO:0016887">
    <property type="term" value="F:ATP hydrolysis activity"/>
    <property type="evidence" value="ECO:0007669"/>
    <property type="project" value="InterPro"/>
</dbReference>
<keyword evidence="6" id="KW-1185">Reference proteome</keyword>
<dbReference type="Gene3D" id="3.40.50.300">
    <property type="entry name" value="P-loop containing nucleotide triphosphate hydrolases"/>
    <property type="match status" value="2"/>
</dbReference>
<feature type="domain" description="AAA+ ATPase" evidence="4">
    <location>
        <begin position="613"/>
        <end position="752"/>
    </location>
</feature>
<proteinExistence type="predicted"/>
<dbReference type="EMBL" id="JMSN01000082">
    <property type="protein sequence ID" value="KDN41226.1"/>
    <property type="molecule type" value="Genomic_DNA"/>
</dbReference>
<organism evidence="5 6">
    <name type="scientific">Tilletiaria anomala (strain ATCC 24038 / CBS 436.72 / UBC 951)</name>
    <dbReference type="NCBI Taxonomy" id="1037660"/>
    <lineage>
        <taxon>Eukaryota</taxon>
        <taxon>Fungi</taxon>
        <taxon>Dikarya</taxon>
        <taxon>Basidiomycota</taxon>
        <taxon>Ustilaginomycotina</taxon>
        <taxon>Exobasidiomycetes</taxon>
        <taxon>Georgefischeriales</taxon>
        <taxon>Tilletiariaceae</taxon>
        <taxon>Tilletiaria</taxon>
    </lineage>
</organism>
<name>A0A066VIA0_TILAU</name>
<dbReference type="HOGENOM" id="CLU_000688_12_3_1"/>
<sequence>MSQPEVGIEPASLTLRPWASTSSRKGAGSSSGPSSSRSCILFSAEYMRARKISTGAPVVIAAPDVAILDKNSRDWCVGAAWPSFSLSGNSAYCVKLACLAVCLHPNLAASSASLSRPDGEVKVKAPPGVKENVLPEASSLRLRISDEQTCVKLTQDDKRLLSIMIKEHLVQKHFVRLMERISLEFNQKLIMFDISGVTLLAPPETEPLCFSLSRSTNVALTKRKGAEKADPQLTNGDSSCLGLSHSTASYSDIGGLDKQIREIRALVELPLLRPHLFDAYRLKPPRGVLLFGPPGTGKTSLARAVAASTHSSVMVINGPELSSAFHGETEAKLRNVFEEAKRKSPCVIIIDEIDALAPRRDAGGGVGAEGAGEGAGEVERRVVATLLTLLDGIDLQTEGSDASETSEGKKPVETPLSKRGPRVVVIAATNRPNAVDPALRRPGRLDREIEIGIPTSAARAAILTVQLKHVPHNLSSTQVEQIAARTHGYVGADLSALVREAGMHAIRRSFEGETDPEDITNHFDKLQLSEAAQAGALGSLSTLQPINVTDILDAMSVVKASAMREIAFETPKVLWTDIASGEGAGASVQQQLRESVEWPLQHPEAFARLGVDAPKGVLLYGPPGCSKTLMARALATESGLNFIAVKGPELFNKFVGESERAVRETFRKARAASPCIVFFDEIDALTTTRGADGEGTGSASDRVIGSLLNEMDGVGTVTSVIVVAATNRPEVIDPALLRPGRFDRLLYVAPPDRGTRLQMLQHRVKRMAIASDVELGAIADMTEGCSGAEVVSICQDAGLLAMSRSLDAQEVAAEDFLQAARSIRRRITRDMIAKYERWQDSVAT</sequence>
<dbReference type="PANTHER" id="PTHR23077:SF27">
    <property type="entry name" value="ATPASE FAMILY GENE 2 PROTEIN HOMOLOG A"/>
    <property type="match status" value="1"/>
</dbReference>
<evidence type="ECO:0000313" key="5">
    <source>
        <dbReference type="EMBL" id="KDN41226.1"/>
    </source>
</evidence>
<evidence type="ECO:0000313" key="6">
    <source>
        <dbReference type="Proteomes" id="UP000027361"/>
    </source>
</evidence>
<dbReference type="InterPro" id="IPR003959">
    <property type="entry name" value="ATPase_AAA_core"/>
</dbReference>
<dbReference type="InterPro" id="IPR050168">
    <property type="entry name" value="AAA_ATPase_domain"/>
</dbReference>
<dbReference type="GO" id="GO:0005737">
    <property type="term" value="C:cytoplasm"/>
    <property type="evidence" value="ECO:0007669"/>
    <property type="project" value="TreeGrafter"/>
</dbReference>
<dbReference type="RefSeq" id="XP_013241637.1">
    <property type="nucleotide sequence ID" value="XM_013386183.1"/>
</dbReference>
<dbReference type="Proteomes" id="UP000027361">
    <property type="component" value="Unassembled WGS sequence"/>
</dbReference>
<dbReference type="FunFam" id="3.40.50.300:FF:000661">
    <property type="entry name" value="calmodulin-interacting protein 111 isoform X1"/>
    <property type="match status" value="1"/>
</dbReference>
<feature type="region of interest" description="Disordered" evidence="3">
    <location>
        <begin position="397"/>
        <end position="417"/>
    </location>
</feature>
<keyword evidence="2" id="KW-0067">ATP-binding</keyword>
<dbReference type="Pfam" id="PF17862">
    <property type="entry name" value="AAA_lid_3"/>
    <property type="match status" value="2"/>
</dbReference>
<comment type="caution">
    <text evidence="5">The sequence shown here is derived from an EMBL/GenBank/DDBJ whole genome shotgun (WGS) entry which is preliminary data.</text>
</comment>
<dbReference type="GeneID" id="25266976"/>
<dbReference type="PROSITE" id="PS00674">
    <property type="entry name" value="AAA"/>
    <property type="match status" value="2"/>
</dbReference>
<feature type="domain" description="AAA+ ATPase" evidence="4">
    <location>
        <begin position="284"/>
        <end position="455"/>
    </location>
</feature>
<evidence type="ECO:0000256" key="3">
    <source>
        <dbReference type="SAM" id="MobiDB-lite"/>
    </source>
</evidence>
<gene>
    <name evidence="5" type="ORF">K437DRAFT_288548</name>
</gene>
<dbReference type="PRINTS" id="PR00830">
    <property type="entry name" value="ENDOLAPTASE"/>
</dbReference>
<dbReference type="SUPFAM" id="SSF52540">
    <property type="entry name" value="P-loop containing nucleoside triphosphate hydrolases"/>
    <property type="match status" value="2"/>
</dbReference>
<dbReference type="SMART" id="SM00382">
    <property type="entry name" value="AAA"/>
    <property type="match status" value="2"/>
</dbReference>
<dbReference type="GO" id="GO:0005524">
    <property type="term" value="F:ATP binding"/>
    <property type="evidence" value="ECO:0007669"/>
    <property type="project" value="UniProtKB-KW"/>
</dbReference>
<evidence type="ECO:0000259" key="4">
    <source>
        <dbReference type="SMART" id="SM00382"/>
    </source>
</evidence>
<dbReference type="InterPro" id="IPR003593">
    <property type="entry name" value="AAA+_ATPase"/>
</dbReference>
<dbReference type="STRING" id="1037660.A0A066VIA0"/>
<dbReference type="InterPro" id="IPR027417">
    <property type="entry name" value="P-loop_NTPase"/>
</dbReference>
<dbReference type="CDD" id="cd19511">
    <property type="entry name" value="RecA-like_CDC48_r2-like"/>
    <property type="match status" value="1"/>
</dbReference>
<keyword evidence="1" id="KW-0547">Nucleotide-binding</keyword>
<dbReference type="InParanoid" id="A0A066VIA0"/>
<accession>A0A066VIA0</accession>
<dbReference type="Gene3D" id="1.10.8.60">
    <property type="match status" value="2"/>
</dbReference>
<evidence type="ECO:0000256" key="2">
    <source>
        <dbReference type="ARBA" id="ARBA00022840"/>
    </source>
</evidence>
<reference evidence="5 6" key="1">
    <citation type="submission" date="2014-05" db="EMBL/GenBank/DDBJ databases">
        <title>Draft genome sequence of a rare smut relative, Tilletiaria anomala UBC 951.</title>
        <authorList>
            <consortium name="DOE Joint Genome Institute"/>
            <person name="Toome M."/>
            <person name="Kuo A."/>
            <person name="Henrissat B."/>
            <person name="Lipzen A."/>
            <person name="Tritt A."/>
            <person name="Yoshinaga Y."/>
            <person name="Zane M."/>
            <person name="Barry K."/>
            <person name="Grigoriev I.V."/>
            <person name="Spatafora J.W."/>
            <person name="Aimea M.C."/>
        </authorList>
    </citation>
    <scope>NUCLEOTIDE SEQUENCE [LARGE SCALE GENOMIC DNA]</scope>
    <source>
        <strain evidence="5 6">UBC 951</strain>
    </source>
</reference>
<dbReference type="FunCoup" id="A0A066VIA0">
    <property type="interactions" value="321"/>
</dbReference>
<protein>
    <submittedName>
        <fullName evidence="5">AAA-domain-containing protein</fullName>
    </submittedName>
</protein>
<dbReference type="Pfam" id="PF00004">
    <property type="entry name" value="AAA"/>
    <property type="match status" value="2"/>
</dbReference>
<evidence type="ECO:0000256" key="1">
    <source>
        <dbReference type="ARBA" id="ARBA00022741"/>
    </source>
</evidence>
<dbReference type="PANTHER" id="PTHR23077">
    <property type="entry name" value="AAA-FAMILY ATPASE"/>
    <property type="match status" value="1"/>
</dbReference>
<dbReference type="OrthoDB" id="27435at2759"/>